<evidence type="ECO:0000313" key="2">
    <source>
        <dbReference type="Proteomes" id="UP000237105"/>
    </source>
</evidence>
<evidence type="ECO:0000313" key="1">
    <source>
        <dbReference type="EMBL" id="PON78759.1"/>
    </source>
</evidence>
<proteinExistence type="predicted"/>
<dbReference type="AlphaFoldDB" id="A0A2P5DZN8"/>
<protein>
    <submittedName>
        <fullName evidence="1">Uncharacterized protein</fullName>
    </submittedName>
</protein>
<accession>A0A2P5DZN8</accession>
<comment type="caution">
    <text evidence="1">The sequence shown here is derived from an EMBL/GenBank/DDBJ whole genome shotgun (WGS) entry which is preliminary data.</text>
</comment>
<name>A0A2P5DZN8_PARAD</name>
<dbReference type="Proteomes" id="UP000237105">
    <property type="component" value="Unassembled WGS sequence"/>
</dbReference>
<gene>
    <name evidence="1" type="ORF">PanWU01x14_016580</name>
</gene>
<dbReference type="EMBL" id="JXTB01000007">
    <property type="protein sequence ID" value="PON78759.1"/>
    <property type="molecule type" value="Genomic_DNA"/>
</dbReference>
<reference evidence="2" key="1">
    <citation type="submission" date="2016-06" db="EMBL/GenBank/DDBJ databases">
        <title>Parallel loss of symbiosis genes in relatives of nitrogen-fixing non-legume Parasponia.</title>
        <authorList>
            <person name="Van Velzen R."/>
            <person name="Holmer R."/>
            <person name="Bu F."/>
            <person name="Rutten L."/>
            <person name="Van Zeijl A."/>
            <person name="Liu W."/>
            <person name="Santuari L."/>
            <person name="Cao Q."/>
            <person name="Sharma T."/>
            <person name="Shen D."/>
            <person name="Roswanjaya Y."/>
            <person name="Wardhani T."/>
            <person name="Kalhor M.S."/>
            <person name="Jansen J."/>
            <person name="Van den Hoogen J."/>
            <person name="Gungor B."/>
            <person name="Hartog M."/>
            <person name="Hontelez J."/>
            <person name="Verver J."/>
            <person name="Yang W.-C."/>
            <person name="Schijlen E."/>
            <person name="Repin R."/>
            <person name="Schilthuizen M."/>
            <person name="Schranz E."/>
            <person name="Heidstra R."/>
            <person name="Miyata K."/>
            <person name="Fedorova E."/>
            <person name="Kohlen W."/>
            <person name="Bisseling T."/>
            <person name="Smit S."/>
            <person name="Geurts R."/>
        </authorList>
    </citation>
    <scope>NUCLEOTIDE SEQUENCE [LARGE SCALE GENOMIC DNA]</scope>
    <source>
        <strain evidence="2">cv. WU1-14</strain>
    </source>
</reference>
<sequence>MSTVNQMSHRSFGVLQTRRCPGLESVQTRSSVAIDCSKLIDDLIAMVSVFQASKSPTPGGRLQHRDI</sequence>
<keyword evidence="2" id="KW-1185">Reference proteome</keyword>
<organism evidence="1 2">
    <name type="scientific">Parasponia andersonii</name>
    <name type="common">Sponia andersonii</name>
    <dbReference type="NCBI Taxonomy" id="3476"/>
    <lineage>
        <taxon>Eukaryota</taxon>
        <taxon>Viridiplantae</taxon>
        <taxon>Streptophyta</taxon>
        <taxon>Embryophyta</taxon>
        <taxon>Tracheophyta</taxon>
        <taxon>Spermatophyta</taxon>
        <taxon>Magnoliopsida</taxon>
        <taxon>eudicotyledons</taxon>
        <taxon>Gunneridae</taxon>
        <taxon>Pentapetalae</taxon>
        <taxon>rosids</taxon>
        <taxon>fabids</taxon>
        <taxon>Rosales</taxon>
        <taxon>Cannabaceae</taxon>
        <taxon>Parasponia</taxon>
    </lineage>
</organism>